<comment type="caution">
    <text evidence="3">The sequence shown here is derived from an EMBL/GenBank/DDBJ whole genome shotgun (WGS) entry which is preliminary data.</text>
</comment>
<dbReference type="STRING" id="35608.A0A2U1L3J2"/>
<gene>
    <name evidence="3" type="ORF">CTI12_AA534100</name>
</gene>
<dbReference type="OrthoDB" id="1736918at2759"/>
<dbReference type="SUPFAM" id="SSF81301">
    <property type="entry name" value="Nucleotidyltransferase"/>
    <property type="match status" value="1"/>
</dbReference>
<evidence type="ECO:0000259" key="2">
    <source>
        <dbReference type="Pfam" id="PF20750"/>
    </source>
</evidence>
<name>A0A2U1L3J2_ARTAN</name>
<organism evidence="3 4">
    <name type="scientific">Artemisia annua</name>
    <name type="common">Sweet wormwood</name>
    <dbReference type="NCBI Taxonomy" id="35608"/>
    <lineage>
        <taxon>Eukaryota</taxon>
        <taxon>Viridiplantae</taxon>
        <taxon>Streptophyta</taxon>
        <taxon>Embryophyta</taxon>
        <taxon>Tracheophyta</taxon>
        <taxon>Spermatophyta</taxon>
        <taxon>Magnoliopsida</taxon>
        <taxon>eudicotyledons</taxon>
        <taxon>Gunneridae</taxon>
        <taxon>Pentapetalae</taxon>
        <taxon>asterids</taxon>
        <taxon>campanulids</taxon>
        <taxon>Asterales</taxon>
        <taxon>Asteraceae</taxon>
        <taxon>Asteroideae</taxon>
        <taxon>Anthemideae</taxon>
        <taxon>Artemisiinae</taxon>
        <taxon>Artemisia</taxon>
    </lineage>
</organism>
<accession>A0A2U1L3J2</accession>
<sequence>MVGSEREDINASPSTPPPPPQNKEDEVAAAVKKKYGVANPISFAGPTEADIHRNALLEKLLMESGVYETAEETVRREEILRRLDLGL</sequence>
<evidence type="ECO:0000256" key="1">
    <source>
        <dbReference type="SAM" id="MobiDB-lite"/>
    </source>
</evidence>
<keyword evidence="4" id="KW-1185">Reference proteome</keyword>
<keyword evidence="3" id="KW-0808">Transferase</keyword>
<dbReference type="InterPro" id="IPR048840">
    <property type="entry name" value="PolA_pol_NTPase"/>
</dbReference>
<evidence type="ECO:0000313" key="4">
    <source>
        <dbReference type="Proteomes" id="UP000245207"/>
    </source>
</evidence>
<dbReference type="PANTHER" id="PTHR10682:SF48">
    <property type="entry name" value="POLYNUCLEOTIDE ADENYLYLTRANSFERASE"/>
    <property type="match status" value="1"/>
</dbReference>
<dbReference type="GO" id="GO:1990817">
    <property type="term" value="F:poly(A) RNA polymerase activity"/>
    <property type="evidence" value="ECO:0007669"/>
    <property type="project" value="TreeGrafter"/>
</dbReference>
<feature type="region of interest" description="Disordered" evidence="1">
    <location>
        <begin position="1"/>
        <end position="27"/>
    </location>
</feature>
<reference evidence="3 4" key="1">
    <citation type="journal article" date="2018" name="Mol. Plant">
        <title>The genome of Artemisia annua provides insight into the evolution of Asteraceae family and artemisinin biosynthesis.</title>
        <authorList>
            <person name="Shen Q."/>
            <person name="Zhang L."/>
            <person name="Liao Z."/>
            <person name="Wang S."/>
            <person name="Yan T."/>
            <person name="Shi P."/>
            <person name="Liu M."/>
            <person name="Fu X."/>
            <person name="Pan Q."/>
            <person name="Wang Y."/>
            <person name="Lv Z."/>
            <person name="Lu X."/>
            <person name="Zhang F."/>
            <person name="Jiang W."/>
            <person name="Ma Y."/>
            <person name="Chen M."/>
            <person name="Hao X."/>
            <person name="Li L."/>
            <person name="Tang Y."/>
            <person name="Lv G."/>
            <person name="Zhou Y."/>
            <person name="Sun X."/>
            <person name="Brodelius P.E."/>
            <person name="Rose J.K.C."/>
            <person name="Tang K."/>
        </authorList>
    </citation>
    <scope>NUCLEOTIDE SEQUENCE [LARGE SCALE GENOMIC DNA]</scope>
    <source>
        <strain evidence="4">cv. Huhao1</strain>
        <tissue evidence="3">Leaf</tissue>
    </source>
</reference>
<dbReference type="GO" id="GO:0005634">
    <property type="term" value="C:nucleus"/>
    <property type="evidence" value="ECO:0007669"/>
    <property type="project" value="TreeGrafter"/>
</dbReference>
<protein>
    <submittedName>
        <fullName evidence="3">Nucleotidyltransferase, class I, C-terminal-like protein</fullName>
    </submittedName>
</protein>
<proteinExistence type="predicted"/>
<feature type="domain" description="Poly(A) polymerase nucleotidyltransferase" evidence="2">
    <location>
        <begin position="36"/>
        <end position="84"/>
    </location>
</feature>
<dbReference type="Proteomes" id="UP000245207">
    <property type="component" value="Unassembled WGS sequence"/>
</dbReference>
<dbReference type="PANTHER" id="PTHR10682">
    <property type="entry name" value="POLY A POLYMERASE"/>
    <property type="match status" value="1"/>
</dbReference>
<dbReference type="InterPro" id="IPR043519">
    <property type="entry name" value="NT_sf"/>
</dbReference>
<dbReference type="Pfam" id="PF20750">
    <property type="entry name" value="PAP_NTPase"/>
    <property type="match status" value="1"/>
</dbReference>
<dbReference type="EMBL" id="PKPP01011749">
    <property type="protein sequence ID" value="PWA43573.1"/>
    <property type="molecule type" value="Genomic_DNA"/>
</dbReference>
<dbReference type="AlphaFoldDB" id="A0A2U1L3J2"/>
<evidence type="ECO:0000313" key="3">
    <source>
        <dbReference type="EMBL" id="PWA43573.1"/>
    </source>
</evidence>